<dbReference type="PANTHER" id="PTHR11557:SF0">
    <property type="entry name" value="PORPHOBILINOGEN DEAMINASE"/>
    <property type="match status" value="1"/>
</dbReference>
<dbReference type="InterPro" id="IPR036108">
    <property type="entry name" value="4pyrrol_syn_uPrphyn_synt_sf"/>
</dbReference>
<evidence type="ECO:0000256" key="6">
    <source>
        <dbReference type="ARBA" id="ARBA00022679"/>
    </source>
</evidence>
<organism evidence="13 14">
    <name type="scientific">Wocania arenilitoris</name>
    <dbReference type="NCBI Taxonomy" id="2044858"/>
    <lineage>
        <taxon>Bacteria</taxon>
        <taxon>Pseudomonadati</taxon>
        <taxon>Bacteroidota</taxon>
        <taxon>Flavobacteriia</taxon>
        <taxon>Flavobacteriales</taxon>
        <taxon>Flavobacteriaceae</taxon>
        <taxon>Wocania</taxon>
    </lineage>
</organism>
<evidence type="ECO:0000259" key="10">
    <source>
        <dbReference type="Pfam" id="PF01379"/>
    </source>
</evidence>
<dbReference type="InterPro" id="IPR022417">
    <property type="entry name" value="Porphobilin_deaminase_N"/>
</dbReference>
<dbReference type="InterPro" id="IPR000860">
    <property type="entry name" value="HemC"/>
</dbReference>
<dbReference type="InterPro" id="IPR022418">
    <property type="entry name" value="Porphobilinogen_deaminase_C"/>
</dbReference>
<dbReference type="PANTHER" id="PTHR11557">
    <property type="entry name" value="PORPHOBILINOGEN DEAMINASE"/>
    <property type="match status" value="1"/>
</dbReference>
<protein>
    <recommendedName>
        <fullName evidence="9">Hydroxymethylbilane synthase</fullName>
        <ecNumber evidence="9">2.5.1.61</ecNumber>
    </recommendedName>
</protein>
<dbReference type="PROSITE" id="PS00533">
    <property type="entry name" value="PORPHOBILINOGEN_DEAM"/>
    <property type="match status" value="1"/>
</dbReference>
<evidence type="ECO:0000256" key="9">
    <source>
        <dbReference type="NCBIfam" id="TIGR00212"/>
    </source>
</evidence>
<comment type="pathway">
    <text evidence="3">Porphyrin-containing compound metabolism; protoporphyrin-IX biosynthesis; coproporphyrinogen-III from 5-aminolevulinate: step 2/4.</text>
</comment>
<dbReference type="InterPro" id="IPR003754">
    <property type="entry name" value="4pyrrol_synth_uPrphyn_synth"/>
</dbReference>
<dbReference type="AlphaFoldDB" id="A0AAE3EKS8"/>
<accession>A0AAE3EKS8</accession>
<evidence type="ECO:0000256" key="5">
    <source>
        <dbReference type="ARBA" id="ARBA00011245"/>
    </source>
</evidence>
<evidence type="ECO:0000256" key="1">
    <source>
        <dbReference type="ARBA" id="ARBA00001916"/>
    </source>
</evidence>
<name>A0AAE3EKS8_9FLAO</name>
<dbReference type="InterPro" id="IPR036803">
    <property type="entry name" value="Porphobilinogen_deaminase_C_sf"/>
</dbReference>
<dbReference type="Pfam" id="PF01379">
    <property type="entry name" value="Porphobil_deam"/>
    <property type="match status" value="1"/>
</dbReference>
<dbReference type="GO" id="GO:0005737">
    <property type="term" value="C:cytoplasm"/>
    <property type="evidence" value="ECO:0007669"/>
    <property type="project" value="UniProtKB-UniRule"/>
</dbReference>
<gene>
    <name evidence="13" type="primary">hemC</name>
    <name evidence="13" type="ORF">L3X37_00465</name>
</gene>
<dbReference type="SUPFAM" id="SSF53850">
    <property type="entry name" value="Periplasmic binding protein-like II"/>
    <property type="match status" value="1"/>
</dbReference>
<comment type="subunit">
    <text evidence="5">Monomer.</text>
</comment>
<feature type="domain" description="Tetrapyrrole biosynthesis uroporphyrinogen III synthase" evidence="11">
    <location>
        <begin position="352"/>
        <end position="521"/>
    </location>
</feature>
<feature type="domain" description="Porphobilinogen deaminase N-terminal" evidence="10">
    <location>
        <begin position="9"/>
        <end position="211"/>
    </location>
</feature>
<dbReference type="PRINTS" id="PR00151">
    <property type="entry name" value="PORPHBDMNASE"/>
</dbReference>
<dbReference type="NCBIfam" id="TIGR00212">
    <property type="entry name" value="hemC"/>
    <property type="match status" value="1"/>
</dbReference>
<evidence type="ECO:0000259" key="11">
    <source>
        <dbReference type="Pfam" id="PF02602"/>
    </source>
</evidence>
<dbReference type="GO" id="GO:0004852">
    <property type="term" value="F:uroporphyrinogen-III synthase activity"/>
    <property type="evidence" value="ECO:0007669"/>
    <property type="project" value="InterPro"/>
</dbReference>
<proteinExistence type="inferred from homology"/>
<evidence type="ECO:0000256" key="4">
    <source>
        <dbReference type="ARBA" id="ARBA00005638"/>
    </source>
</evidence>
<reference evidence="13" key="1">
    <citation type="submission" date="2022-01" db="EMBL/GenBank/DDBJ databases">
        <title>Draft genome sequence of Sabulilitoribacter arenilitoris KCTC 52401.</title>
        <authorList>
            <person name="Oh J.-S."/>
        </authorList>
    </citation>
    <scope>NUCLEOTIDE SEQUENCE</scope>
    <source>
        <strain evidence="13">HMF6543</strain>
    </source>
</reference>
<dbReference type="SUPFAM" id="SSF54782">
    <property type="entry name" value="Porphobilinogen deaminase (hydroxymethylbilane synthase), C-terminal domain"/>
    <property type="match status" value="1"/>
</dbReference>
<dbReference type="SUPFAM" id="SSF69618">
    <property type="entry name" value="HemD-like"/>
    <property type="match status" value="1"/>
</dbReference>
<keyword evidence="14" id="KW-1185">Reference proteome</keyword>
<comment type="catalytic activity">
    <reaction evidence="8">
        <text>4 porphobilinogen + H2O = hydroxymethylbilane + 4 NH4(+)</text>
        <dbReference type="Rhea" id="RHEA:13185"/>
        <dbReference type="ChEBI" id="CHEBI:15377"/>
        <dbReference type="ChEBI" id="CHEBI:28938"/>
        <dbReference type="ChEBI" id="CHEBI:57845"/>
        <dbReference type="ChEBI" id="CHEBI:58126"/>
        <dbReference type="EC" id="2.5.1.61"/>
    </reaction>
</comment>
<dbReference type="RefSeq" id="WP_237238183.1">
    <property type="nucleotide sequence ID" value="NZ_JAKKDU010000001.1"/>
</dbReference>
<evidence type="ECO:0000256" key="3">
    <source>
        <dbReference type="ARBA" id="ARBA00004735"/>
    </source>
</evidence>
<dbReference type="CDD" id="cd06578">
    <property type="entry name" value="HemD"/>
    <property type="match status" value="1"/>
</dbReference>
<evidence type="ECO:0000259" key="12">
    <source>
        <dbReference type="Pfam" id="PF03900"/>
    </source>
</evidence>
<sequence>MKSNQYKTIRIGTRDSELALWQAKIVQSLLEEEGHQTELVPVKSTGDLVLDKPLYELGITGIFTRTLDITMLNHDIDIAVHSLKDVPTVLPKGIVQAAVLKRGNVNDTLVYKENEEFLSARNAVIATGSLRRKAQWLNRYPTHTIEDLRGNVNSRLQKLQDNEYWNGAIFAAAGIGRIGIRPEEAINLDWMIPAPAQGAIMITALAEDDFILEACAKLNHEETEICTTIERKFLNRLEGGCTAPIGALAYIKNEEVNFKGILLSKDGSKKIQVERTEKLGKHEDLAVFCADYIIERGGKRLMDEIKYSHRVTNVFSTKKLTEDQKKLFHEKVTAKSDDFIKIRLNRIRPQILKSEIENVIITSKNAVEALITNYSAAELQFKNIYCVGRRTKRLIENKVGPVKHSAKNAKALAEYLVEYIEGTEVTYFCSDIRLDALPTILSKNNITVHEVEAYQTKYDSTKVEGSVESAMFYSPSTVESFIRSNKGDVIAFCIGETTASEAKKHFKDVRVAKVPTVESVIELVNEHYV</sequence>
<dbReference type="Pfam" id="PF03900">
    <property type="entry name" value="Porphobil_deamC"/>
    <property type="match status" value="1"/>
</dbReference>
<comment type="caution">
    <text evidence="13">The sequence shown here is derived from an EMBL/GenBank/DDBJ whole genome shotgun (WGS) entry which is preliminary data.</text>
</comment>
<dbReference type="InterPro" id="IPR022419">
    <property type="entry name" value="Porphobilin_deaminase_cofac_BS"/>
</dbReference>
<evidence type="ECO:0000256" key="2">
    <source>
        <dbReference type="ARBA" id="ARBA00002869"/>
    </source>
</evidence>
<dbReference type="EC" id="2.5.1.61" evidence="9"/>
<comment type="cofactor">
    <cofactor evidence="1">
        <name>dipyrromethane</name>
        <dbReference type="ChEBI" id="CHEBI:60342"/>
    </cofactor>
</comment>
<keyword evidence="7" id="KW-0627">Porphyrin biosynthesis</keyword>
<feature type="domain" description="Porphobilinogen deaminase C-terminal" evidence="12">
    <location>
        <begin position="225"/>
        <end position="291"/>
    </location>
</feature>
<dbReference type="GO" id="GO:0006783">
    <property type="term" value="P:heme biosynthetic process"/>
    <property type="evidence" value="ECO:0007669"/>
    <property type="project" value="TreeGrafter"/>
</dbReference>
<dbReference type="Gene3D" id="3.40.190.10">
    <property type="entry name" value="Periplasmic binding protein-like II"/>
    <property type="match status" value="2"/>
</dbReference>
<comment type="similarity">
    <text evidence="4">Belongs to the HMBS family.</text>
</comment>
<dbReference type="CDD" id="cd13647">
    <property type="entry name" value="PBP2_PBGD_2"/>
    <property type="match status" value="1"/>
</dbReference>
<dbReference type="Gene3D" id="3.40.50.10090">
    <property type="match status" value="2"/>
</dbReference>
<evidence type="ECO:0000313" key="14">
    <source>
        <dbReference type="Proteomes" id="UP001199795"/>
    </source>
</evidence>
<dbReference type="GO" id="GO:0004418">
    <property type="term" value="F:hydroxymethylbilane synthase activity"/>
    <property type="evidence" value="ECO:0007669"/>
    <property type="project" value="UniProtKB-UniRule"/>
</dbReference>
<evidence type="ECO:0000256" key="7">
    <source>
        <dbReference type="ARBA" id="ARBA00023244"/>
    </source>
</evidence>
<evidence type="ECO:0000313" key="13">
    <source>
        <dbReference type="EMBL" id="MCF7566838.1"/>
    </source>
</evidence>
<dbReference type="Proteomes" id="UP001199795">
    <property type="component" value="Unassembled WGS sequence"/>
</dbReference>
<dbReference type="Gene3D" id="3.30.160.40">
    <property type="entry name" value="Porphobilinogen deaminase, C-terminal domain"/>
    <property type="match status" value="1"/>
</dbReference>
<dbReference type="EMBL" id="JAKKDU010000001">
    <property type="protein sequence ID" value="MCF7566838.1"/>
    <property type="molecule type" value="Genomic_DNA"/>
</dbReference>
<keyword evidence="6 13" id="KW-0808">Transferase</keyword>
<comment type="function">
    <text evidence="2">Tetrapolymerization of the monopyrrole PBG into the hydroxymethylbilane pre-uroporphyrinogen in several discrete steps.</text>
</comment>
<dbReference type="Pfam" id="PF02602">
    <property type="entry name" value="HEM4"/>
    <property type="match status" value="1"/>
</dbReference>
<evidence type="ECO:0000256" key="8">
    <source>
        <dbReference type="ARBA" id="ARBA00048169"/>
    </source>
</evidence>